<name>A0A8K0R2A8_9PLEO</name>
<gene>
    <name evidence="1" type="ORF">FB567DRAFT_602854</name>
</gene>
<evidence type="ECO:0000313" key="2">
    <source>
        <dbReference type="Proteomes" id="UP000813461"/>
    </source>
</evidence>
<reference evidence="1" key="1">
    <citation type="journal article" date="2021" name="Nat. Commun.">
        <title>Genetic determinants of endophytism in the Arabidopsis root mycobiome.</title>
        <authorList>
            <person name="Mesny F."/>
            <person name="Miyauchi S."/>
            <person name="Thiergart T."/>
            <person name="Pickel B."/>
            <person name="Atanasova L."/>
            <person name="Karlsson M."/>
            <person name="Huettel B."/>
            <person name="Barry K.W."/>
            <person name="Haridas S."/>
            <person name="Chen C."/>
            <person name="Bauer D."/>
            <person name="Andreopoulos W."/>
            <person name="Pangilinan J."/>
            <person name="LaButti K."/>
            <person name="Riley R."/>
            <person name="Lipzen A."/>
            <person name="Clum A."/>
            <person name="Drula E."/>
            <person name="Henrissat B."/>
            <person name="Kohler A."/>
            <person name="Grigoriev I.V."/>
            <person name="Martin F.M."/>
            <person name="Hacquard S."/>
        </authorList>
    </citation>
    <scope>NUCLEOTIDE SEQUENCE</scope>
    <source>
        <strain evidence="1">MPI-SDFR-AT-0120</strain>
    </source>
</reference>
<dbReference type="EMBL" id="JAGMVJ010000011">
    <property type="protein sequence ID" value="KAH7086116.1"/>
    <property type="molecule type" value="Genomic_DNA"/>
</dbReference>
<evidence type="ECO:0000313" key="1">
    <source>
        <dbReference type="EMBL" id="KAH7086116.1"/>
    </source>
</evidence>
<proteinExistence type="predicted"/>
<organism evidence="1 2">
    <name type="scientific">Paraphoma chrysanthemicola</name>
    <dbReference type="NCBI Taxonomy" id="798071"/>
    <lineage>
        <taxon>Eukaryota</taxon>
        <taxon>Fungi</taxon>
        <taxon>Dikarya</taxon>
        <taxon>Ascomycota</taxon>
        <taxon>Pezizomycotina</taxon>
        <taxon>Dothideomycetes</taxon>
        <taxon>Pleosporomycetidae</taxon>
        <taxon>Pleosporales</taxon>
        <taxon>Pleosporineae</taxon>
        <taxon>Phaeosphaeriaceae</taxon>
        <taxon>Paraphoma</taxon>
    </lineage>
</organism>
<comment type="caution">
    <text evidence="1">The sequence shown here is derived from an EMBL/GenBank/DDBJ whole genome shotgun (WGS) entry which is preliminary data.</text>
</comment>
<protein>
    <submittedName>
        <fullName evidence="1">Uncharacterized protein</fullName>
    </submittedName>
</protein>
<dbReference type="AlphaFoldDB" id="A0A8K0R2A8"/>
<keyword evidence="2" id="KW-1185">Reference proteome</keyword>
<accession>A0A8K0R2A8</accession>
<sequence length="248" mass="27684">MPGSVQSVRLSVGLSFYMTGYAKTAEDRMKSHEIVSSTSMFNTLLRLWFDVHYLDNEFHLEPFAVVPFSQPAQAGIAEASVAGLTLSHHRFGGLNNSHCGAIGRKPLTDNDWDLFKPIILEAIPLAANWKAEADRIKKYCDLSTVASIMGSFPYRESFPRQQKEVGDSHSLNPSTCTISNCNVWISVPVIIGTRRTCSSRPLETSSTVSTSPAYRRQCMLSSSFERPLPRVHCHRRNSSEQRMSSKLP</sequence>
<dbReference type="Proteomes" id="UP000813461">
    <property type="component" value="Unassembled WGS sequence"/>
</dbReference>